<dbReference type="Pfam" id="PF01494">
    <property type="entry name" value="FAD_binding_3"/>
    <property type="match status" value="1"/>
</dbReference>
<evidence type="ECO:0000256" key="2">
    <source>
        <dbReference type="ARBA" id="ARBA00005179"/>
    </source>
</evidence>
<protein>
    <recommendedName>
        <fullName evidence="8">FAD-binding domain-containing protein</fullName>
    </recommendedName>
</protein>
<feature type="domain" description="FAD-binding" evidence="8">
    <location>
        <begin position="27"/>
        <end position="393"/>
    </location>
</feature>
<feature type="compositionally biased region" description="Polar residues" evidence="7">
    <location>
        <begin position="10"/>
        <end position="20"/>
    </location>
</feature>
<keyword evidence="6" id="KW-0560">Oxidoreductase</keyword>
<dbReference type="SUPFAM" id="SSF51905">
    <property type="entry name" value="FAD/NAD(P)-binding domain"/>
    <property type="match status" value="1"/>
</dbReference>
<feature type="region of interest" description="Disordered" evidence="7">
    <location>
        <begin position="454"/>
        <end position="479"/>
    </location>
</feature>
<evidence type="ECO:0000256" key="7">
    <source>
        <dbReference type="SAM" id="MobiDB-lite"/>
    </source>
</evidence>
<dbReference type="Proteomes" id="UP000070501">
    <property type="component" value="Unassembled WGS sequence"/>
</dbReference>
<comment type="cofactor">
    <cofactor evidence="1">
        <name>FAD</name>
        <dbReference type="ChEBI" id="CHEBI:57692"/>
    </cofactor>
</comment>
<dbReference type="PANTHER" id="PTHR47356">
    <property type="entry name" value="FAD-DEPENDENT MONOOXYGENASE ASQG-RELATED"/>
    <property type="match status" value="1"/>
</dbReference>
<evidence type="ECO:0000256" key="5">
    <source>
        <dbReference type="ARBA" id="ARBA00022827"/>
    </source>
</evidence>
<feature type="compositionally biased region" description="Polar residues" evidence="7">
    <location>
        <begin position="466"/>
        <end position="479"/>
    </location>
</feature>
<sequence length="479" mass="53706">MGDISHEKGSATSLRGPNVQSPPKGFKVIVAGGGVTGLTASHMLSKAGIDHIVIERNSDPAPATGASIAIYPHGSRILEQLGLLEELQKLSTPMERLVHRRPDGSEVLENDYWGEIRKNHAYELLFFERREFLQSLYDQLPDKSKIVTGKKVVEVLESHDGVSVLLSDGSREEGDVLIGCDGIHSLVRQHMWDQADTISPGLISISEKKTMMTSWTCLLGMGPREPALRSELSAVHNEGYSFLIGTQPHRTFFFVFFRVDKPYSQYTRPRWTQKDADDAAARIMDRPVSENVVFGDIWRRRHRATMVDIEEGVLTRWFFNRTVLVGDACHKVTPNIALGGNSGMESMALLTNLLHRTLAAHPNSAKPSRATLTKVFQEYQDRRIPRMRKIVEFSNLITRVQAWDGFAMKATALYVLPYQSRTALGQQIGEVIRDAEKLDFVPIKPRPGRITWKEHEDAPDKVVARSKSSSSGLHLVYSQ</sequence>
<dbReference type="InterPro" id="IPR002938">
    <property type="entry name" value="FAD-bd"/>
</dbReference>
<dbReference type="OrthoDB" id="10029326at2759"/>
<dbReference type="EMBL" id="KQ964263">
    <property type="protein sequence ID" value="KXJ87203.1"/>
    <property type="molecule type" value="Genomic_DNA"/>
</dbReference>
<feature type="compositionally biased region" description="Basic and acidic residues" evidence="7">
    <location>
        <begin position="454"/>
        <end position="463"/>
    </location>
</feature>
<evidence type="ECO:0000313" key="9">
    <source>
        <dbReference type="EMBL" id="KXJ87203.1"/>
    </source>
</evidence>
<keyword evidence="5" id="KW-0274">FAD</keyword>
<dbReference type="AlphaFoldDB" id="A0A136IQL2"/>
<proteinExistence type="inferred from homology"/>
<evidence type="ECO:0000256" key="3">
    <source>
        <dbReference type="ARBA" id="ARBA00007992"/>
    </source>
</evidence>
<accession>A0A136IQL2</accession>
<evidence type="ECO:0000256" key="1">
    <source>
        <dbReference type="ARBA" id="ARBA00001974"/>
    </source>
</evidence>
<evidence type="ECO:0000259" key="8">
    <source>
        <dbReference type="Pfam" id="PF01494"/>
    </source>
</evidence>
<evidence type="ECO:0000256" key="4">
    <source>
        <dbReference type="ARBA" id="ARBA00022630"/>
    </source>
</evidence>
<dbReference type="InterPro" id="IPR036188">
    <property type="entry name" value="FAD/NAD-bd_sf"/>
</dbReference>
<dbReference type="GO" id="GO:0071949">
    <property type="term" value="F:FAD binding"/>
    <property type="evidence" value="ECO:0007669"/>
    <property type="project" value="InterPro"/>
</dbReference>
<dbReference type="STRING" id="196109.A0A136IQL2"/>
<comment type="similarity">
    <text evidence="3">Belongs to the paxM FAD-dependent monooxygenase family.</text>
</comment>
<reference evidence="10" key="1">
    <citation type="submission" date="2016-02" db="EMBL/GenBank/DDBJ databases">
        <title>Draft genome sequence of Microdochium bolleyi, a fungal endophyte of beachgrass.</title>
        <authorList>
            <consortium name="DOE Joint Genome Institute"/>
            <person name="David A.S."/>
            <person name="May G."/>
            <person name="Haridas S."/>
            <person name="Lim J."/>
            <person name="Wang M."/>
            <person name="Labutti K."/>
            <person name="Lipzen A."/>
            <person name="Barry K."/>
            <person name="Grigoriev I.V."/>
        </authorList>
    </citation>
    <scope>NUCLEOTIDE SEQUENCE [LARGE SCALE GENOMIC DNA]</scope>
    <source>
        <strain evidence="10">J235TASD1</strain>
    </source>
</reference>
<dbReference type="InParanoid" id="A0A136IQL2"/>
<dbReference type="PRINTS" id="PR00420">
    <property type="entry name" value="RNGMNOXGNASE"/>
</dbReference>
<name>A0A136IQL2_9PEZI</name>
<dbReference type="PANTHER" id="PTHR47356:SF2">
    <property type="entry name" value="FAD-BINDING DOMAIN-CONTAINING PROTEIN-RELATED"/>
    <property type="match status" value="1"/>
</dbReference>
<keyword evidence="10" id="KW-1185">Reference proteome</keyword>
<organism evidence="9 10">
    <name type="scientific">Microdochium bolleyi</name>
    <dbReference type="NCBI Taxonomy" id="196109"/>
    <lineage>
        <taxon>Eukaryota</taxon>
        <taxon>Fungi</taxon>
        <taxon>Dikarya</taxon>
        <taxon>Ascomycota</taxon>
        <taxon>Pezizomycotina</taxon>
        <taxon>Sordariomycetes</taxon>
        <taxon>Xylariomycetidae</taxon>
        <taxon>Xylariales</taxon>
        <taxon>Microdochiaceae</taxon>
        <taxon>Microdochium</taxon>
    </lineage>
</organism>
<keyword evidence="4" id="KW-0285">Flavoprotein</keyword>
<dbReference type="GO" id="GO:0004497">
    <property type="term" value="F:monooxygenase activity"/>
    <property type="evidence" value="ECO:0007669"/>
    <property type="project" value="InterPro"/>
</dbReference>
<evidence type="ECO:0000313" key="10">
    <source>
        <dbReference type="Proteomes" id="UP000070501"/>
    </source>
</evidence>
<dbReference type="InterPro" id="IPR050562">
    <property type="entry name" value="FAD_mOase_fung"/>
</dbReference>
<comment type="pathway">
    <text evidence="2">Secondary metabolite biosynthesis.</text>
</comment>
<gene>
    <name evidence="9" type="ORF">Micbo1qcDRAFT_185594</name>
</gene>
<feature type="region of interest" description="Disordered" evidence="7">
    <location>
        <begin position="1"/>
        <end position="20"/>
    </location>
</feature>
<evidence type="ECO:0000256" key="6">
    <source>
        <dbReference type="ARBA" id="ARBA00023002"/>
    </source>
</evidence>
<dbReference type="Gene3D" id="3.50.50.60">
    <property type="entry name" value="FAD/NAD(P)-binding domain"/>
    <property type="match status" value="1"/>
</dbReference>